<evidence type="ECO:0000313" key="3">
    <source>
        <dbReference type="Proteomes" id="UP000565441"/>
    </source>
</evidence>
<dbReference type="OrthoDB" id="3045230at2759"/>
<evidence type="ECO:0000256" key="1">
    <source>
        <dbReference type="SAM" id="MobiDB-lite"/>
    </source>
</evidence>
<keyword evidence="3" id="KW-1185">Reference proteome</keyword>
<feature type="region of interest" description="Disordered" evidence="1">
    <location>
        <begin position="208"/>
        <end position="227"/>
    </location>
</feature>
<gene>
    <name evidence="2" type="ORF">D9615_001520</name>
</gene>
<protein>
    <submittedName>
        <fullName evidence="2">Uncharacterized protein</fullName>
    </submittedName>
</protein>
<comment type="caution">
    <text evidence="2">The sequence shown here is derived from an EMBL/GenBank/DDBJ whole genome shotgun (WGS) entry which is preliminary data.</text>
</comment>
<organism evidence="2 3">
    <name type="scientific">Tricholomella constricta</name>
    <dbReference type="NCBI Taxonomy" id="117010"/>
    <lineage>
        <taxon>Eukaryota</taxon>
        <taxon>Fungi</taxon>
        <taxon>Dikarya</taxon>
        <taxon>Basidiomycota</taxon>
        <taxon>Agaricomycotina</taxon>
        <taxon>Agaricomycetes</taxon>
        <taxon>Agaricomycetidae</taxon>
        <taxon>Agaricales</taxon>
        <taxon>Tricholomatineae</taxon>
        <taxon>Lyophyllaceae</taxon>
        <taxon>Tricholomella</taxon>
    </lineage>
</organism>
<evidence type="ECO:0000313" key="2">
    <source>
        <dbReference type="EMBL" id="KAF5386637.1"/>
    </source>
</evidence>
<accession>A0A8H5HNJ0</accession>
<name>A0A8H5HNJ0_9AGAR</name>
<sequence length="353" mass="38792">MSSAAASPSHVVVSHSYAMDKHLPSKGEIILVRLSQDLFGPGSTGIVGSVPSRSTRRNYHHAIVLNIRLHPYESLISSTVCPMPAYSSTDPESGLSSTRWLLNQPDDYQQLHIPVPYEEASTLTQSNPPFSTPAQFGDPLLIGGWKDRRPSWIQAVPQVAKMKYTTRFNCYEPPVKLSTDEVRRLNEYWSLFAPPVFSDVSIMPPSLPGGGDAAAAEPEVSPSGGEAVAGGSLLPIQLGGSNQQGRAVLPANRSLAFQALYSNDAVKCAFAALDRERHSVKLYSSSDDDSDDDDEVWEDNMDPITFARYYAAADPRLARIVQEHDKKMRDRLNQGIMSWVEEIQSEKSEWGAS</sequence>
<dbReference type="AlphaFoldDB" id="A0A8H5HNJ0"/>
<proteinExistence type="predicted"/>
<dbReference type="Proteomes" id="UP000565441">
    <property type="component" value="Unassembled WGS sequence"/>
</dbReference>
<dbReference type="EMBL" id="JAACJP010000002">
    <property type="protein sequence ID" value="KAF5386637.1"/>
    <property type="molecule type" value="Genomic_DNA"/>
</dbReference>
<reference evidence="2 3" key="1">
    <citation type="journal article" date="2020" name="ISME J.">
        <title>Uncovering the hidden diversity of litter-decomposition mechanisms in mushroom-forming fungi.</title>
        <authorList>
            <person name="Floudas D."/>
            <person name="Bentzer J."/>
            <person name="Ahren D."/>
            <person name="Johansson T."/>
            <person name="Persson P."/>
            <person name="Tunlid A."/>
        </authorList>
    </citation>
    <scope>NUCLEOTIDE SEQUENCE [LARGE SCALE GENOMIC DNA]</scope>
    <source>
        <strain evidence="2 3">CBS 661.87</strain>
    </source>
</reference>